<evidence type="ECO:0000313" key="2">
    <source>
        <dbReference type="EMBL" id="MFD2921732.1"/>
    </source>
</evidence>
<keyword evidence="1" id="KW-1133">Transmembrane helix</keyword>
<proteinExistence type="predicted"/>
<protein>
    <recommendedName>
        <fullName evidence="4">AsmA-like C-terminal region</fullName>
    </recommendedName>
</protein>
<dbReference type="EMBL" id="JBHUOZ010000003">
    <property type="protein sequence ID" value="MFD2921732.1"/>
    <property type="molecule type" value="Genomic_DNA"/>
</dbReference>
<feature type="transmembrane region" description="Helical" evidence="1">
    <location>
        <begin position="20"/>
        <end position="40"/>
    </location>
</feature>
<gene>
    <name evidence="2" type="ORF">ACFS6H_18575</name>
</gene>
<dbReference type="Proteomes" id="UP001597511">
    <property type="component" value="Unassembled WGS sequence"/>
</dbReference>
<keyword evidence="1" id="KW-0812">Transmembrane</keyword>
<reference evidence="3" key="1">
    <citation type="journal article" date="2019" name="Int. J. Syst. Evol. Microbiol.">
        <title>The Global Catalogue of Microorganisms (GCM) 10K type strain sequencing project: providing services to taxonomists for standard genome sequencing and annotation.</title>
        <authorList>
            <consortium name="The Broad Institute Genomics Platform"/>
            <consortium name="The Broad Institute Genome Sequencing Center for Infectious Disease"/>
            <person name="Wu L."/>
            <person name="Ma J."/>
        </authorList>
    </citation>
    <scope>NUCLEOTIDE SEQUENCE [LARGE SCALE GENOMIC DNA]</scope>
    <source>
        <strain evidence="3">KCTC 23299</strain>
    </source>
</reference>
<dbReference type="RefSeq" id="WP_386102615.1">
    <property type="nucleotide sequence ID" value="NZ_JBHUOZ010000003.1"/>
</dbReference>
<evidence type="ECO:0000256" key="1">
    <source>
        <dbReference type="SAM" id="Phobius"/>
    </source>
</evidence>
<name>A0ABW6AAE0_9BACT</name>
<evidence type="ECO:0008006" key="4">
    <source>
        <dbReference type="Google" id="ProtNLM"/>
    </source>
</evidence>
<comment type="caution">
    <text evidence="2">The sequence shown here is derived from an EMBL/GenBank/DDBJ whole genome shotgun (WGS) entry which is preliminary data.</text>
</comment>
<organism evidence="2 3">
    <name type="scientific">Terrimonas rubra</name>
    <dbReference type="NCBI Taxonomy" id="1035890"/>
    <lineage>
        <taxon>Bacteria</taxon>
        <taxon>Pseudomonadati</taxon>
        <taxon>Bacteroidota</taxon>
        <taxon>Chitinophagia</taxon>
        <taxon>Chitinophagales</taxon>
        <taxon>Chitinophagaceae</taxon>
        <taxon>Terrimonas</taxon>
    </lineage>
</organism>
<evidence type="ECO:0000313" key="3">
    <source>
        <dbReference type="Proteomes" id="UP001597511"/>
    </source>
</evidence>
<keyword evidence="3" id="KW-1185">Reference proteome</keyword>
<keyword evidence="1" id="KW-0472">Membrane</keyword>
<accession>A0ABW6AAE0</accession>
<sequence>MKGLIKKLRKQTATPKGKIVAFTILGLVLLGIGAGVYYWYIHKQRIIEKEITGLVDNKSNGLYQLKYDDLSLDEINGNLSIKNISLLSDSVKFDSLQQLNEAPNILFDVQIPSLEVSGVKTPAALLNKEIIGTKIKITDAAIGITYTGLGSDSAKNVPTSKLYRQLLGNLNLIKIDTIELSGITLVTKTRKSKGEIVRMSNATIILTDVAVDSIANADTTRILFAKGISAAIDSVQWKTTDNLYRLVAAGLNFDSRQQHLAIYSVKAIPQYDEATFPHKMPFQGDRFDVQVSNLQLENISFSQLSQEKIIADKMIIPKGSLKIYRDKNFLRDKKNRVGTYPHQLLLKAPLPVFIKQLAVQDVFIEYKEKSYQTKQKAAVQFAGTNGTITNLTNINDSLQKNNLAIADLNTNFLNSGALKTKWTFYLGNPNGRFDIEASMGSMPATVASPITEALTKIKVQKGTINSIWLNTKGDDYKIKGQLKILYEDAKVAILKQDEDKTEMKKKPLLTLVANTLIKSDNPTKNKPAREVEIDYTRDTNRSIFTLICKGILEAIMKTAGMEMKEKPQNGH</sequence>